<keyword evidence="2" id="KW-1185">Reference proteome</keyword>
<organism evidence="1 2">
    <name type="scientific">Nemania bipapillata</name>
    <dbReference type="NCBI Taxonomy" id="110536"/>
    <lineage>
        <taxon>Eukaryota</taxon>
        <taxon>Fungi</taxon>
        <taxon>Dikarya</taxon>
        <taxon>Ascomycota</taxon>
        <taxon>Pezizomycotina</taxon>
        <taxon>Sordariomycetes</taxon>
        <taxon>Xylariomycetidae</taxon>
        <taxon>Xylariales</taxon>
        <taxon>Xylariaceae</taxon>
        <taxon>Nemania</taxon>
    </lineage>
</organism>
<protein>
    <submittedName>
        <fullName evidence="1">Uncharacterized protein</fullName>
    </submittedName>
</protein>
<evidence type="ECO:0000313" key="1">
    <source>
        <dbReference type="EMBL" id="KAJ8110438.1"/>
    </source>
</evidence>
<comment type="caution">
    <text evidence="1">The sequence shown here is derived from an EMBL/GenBank/DDBJ whole genome shotgun (WGS) entry which is preliminary data.</text>
</comment>
<reference evidence="1" key="1">
    <citation type="submission" date="2022-11" db="EMBL/GenBank/DDBJ databases">
        <title>Genome Sequence of Nemania bipapillata.</title>
        <authorList>
            <person name="Buettner E."/>
        </authorList>
    </citation>
    <scope>NUCLEOTIDE SEQUENCE</scope>
    <source>
        <strain evidence="1">CP14</strain>
    </source>
</reference>
<evidence type="ECO:0000313" key="2">
    <source>
        <dbReference type="Proteomes" id="UP001153334"/>
    </source>
</evidence>
<accession>A0ACC2I5X6</accession>
<proteinExistence type="predicted"/>
<name>A0ACC2I5X6_9PEZI</name>
<dbReference type="Proteomes" id="UP001153334">
    <property type="component" value="Unassembled WGS sequence"/>
</dbReference>
<gene>
    <name evidence="1" type="ORF">ONZ43_g5870</name>
</gene>
<dbReference type="EMBL" id="JAPESX010001927">
    <property type="protein sequence ID" value="KAJ8110438.1"/>
    <property type="molecule type" value="Genomic_DNA"/>
</dbReference>
<sequence length="373" mass="43362">MDSARDTNIESVRDMESIQSMGDAEEVDGVQGTNDAQAVQGSQVIKDEFHFYPRLPAEIKLMIWEFAQEELWTMGAHCFRLRLNPEDPTRLVVEPHKYNKEDASAWRERHAIARVDKYSFDRMLKFERLAPIICQDTWKKRGAQVDENRSLARASNDDLTTFWFNYGVSRASLCLISTTTNENAFAGITQIGIEIGHWDKGYQRVSKFRPFQCYCPNRGAWSTPYCDYSFVRFIELFRDLKSFYVICPIKPEYIVNQKATVCSALKPPAPRKLAQEKLDTFSFFQAMARDKGLKQFHDRMGAYCEVSDADIDEYMHAEFRYRLVSLERLCHFSREWSNLEPKAIKFGILIWCDLRGVTDGQTGRQLRSPSPWQ</sequence>